<keyword evidence="7" id="KW-0378">Hydrolase</keyword>
<evidence type="ECO:0000256" key="2">
    <source>
        <dbReference type="ARBA" id="ARBA00005169"/>
    </source>
</evidence>
<dbReference type="EC" id="3.5.4.19" evidence="3"/>
<dbReference type="PANTHER" id="PTHR42945:SF1">
    <property type="entry name" value="HISTIDINE BIOSYNTHESIS BIFUNCTIONAL PROTEIN HIS7"/>
    <property type="match status" value="1"/>
</dbReference>
<comment type="pathway">
    <text evidence="2">Amino-acid biosynthesis; L-histidine biosynthesis; L-histidine from 5-phospho-alpha-D-ribose 1-diphosphate: step 3/9.</text>
</comment>
<evidence type="ECO:0000259" key="9">
    <source>
        <dbReference type="Pfam" id="PF01502"/>
    </source>
</evidence>
<evidence type="ECO:0000256" key="5">
    <source>
        <dbReference type="ARBA" id="ARBA00022490"/>
    </source>
</evidence>
<dbReference type="EMBL" id="BARS01018275">
    <property type="protein sequence ID" value="GAF92643.1"/>
    <property type="molecule type" value="Genomic_DNA"/>
</dbReference>
<dbReference type="GO" id="GO:0000105">
    <property type="term" value="P:L-histidine biosynthetic process"/>
    <property type="evidence" value="ECO:0007669"/>
    <property type="project" value="UniProtKB-UniPathway"/>
</dbReference>
<accession>X0TGH2</accession>
<keyword evidence="5" id="KW-0963">Cytoplasm</keyword>
<organism evidence="10">
    <name type="scientific">marine sediment metagenome</name>
    <dbReference type="NCBI Taxonomy" id="412755"/>
    <lineage>
        <taxon>unclassified sequences</taxon>
        <taxon>metagenomes</taxon>
        <taxon>ecological metagenomes</taxon>
    </lineage>
</organism>
<dbReference type="InterPro" id="IPR038019">
    <property type="entry name" value="PRib_AMP_CycHydrolase_sf"/>
</dbReference>
<dbReference type="InterPro" id="IPR002496">
    <property type="entry name" value="PRib_AMP_CycHydrolase_dom"/>
</dbReference>
<evidence type="ECO:0000256" key="1">
    <source>
        <dbReference type="ARBA" id="ARBA00000024"/>
    </source>
</evidence>
<feature type="domain" description="Phosphoribosyl-AMP cyclohydrolase" evidence="9">
    <location>
        <begin position="27"/>
        <end position="101"/>
    </location>
</feature>
<evidence type="ECO:0000256" key="3">
    <source>
        <dbReference type="ARBA" id="ARBA00012721"/>
    </source>
</evidence>
<dbReference type="UniPathway" id="UPA00031">
    <property type="reaction ID" value="UER00008"/>
</dbReference>
<keyword evidence="6" id="KW-0028">Amino-acid biosynthesis</keyword>
<dbReference type="FunFam" id="3.10.20.810:FF:000001">
    <property type="entry name" value="Histidine biosynthesis bifunctional protein HisIE"/>
    <property type="match status" value="1"/>
</dbReference>
<evidence type="ECO:0000256" key="4">
    <source>
        <dbReference type="ARBA" id="ARBA00017720"/>
    </source>
</evidence>
<evidence type="ECO:0000256" key="7">
    <source>
        <dbReference type="ARBA" id="ARBA00022801"/>
    </source>
</evidence>
<gene>
    <name evidence="10" type="ORF">S01H1_29754</name>
</gene>
<comment type="catalytic activity">
    <reaction evidence="1">
        <text>1-(5-phospho-beta-D-ribosyl)-5'-AMP + H2O = 1-(5-phospho-beta-D-ribosyl)-5-[(5-phospho-beta-D-ribosylamino)methylideneamino]imidazole-4-carboxamide</text>
        <dbReference type="Rhea" id="RHEA:20049"/>
        <dbReference type="ChEBI" id="CHEBI:15377"/>
        <dbReference type="ChEBI" id="CHEBI:58435"/>
        <dbReference type="ChEBI" id="CHEBI:59457"/>
        <dbReference type="EC" id="3.5.4.19"/>
    </reaction>
</comment>
<reference evidence="10" key="1">
    <citation type="journal article" date="2014" name="Front. Microbiol.">
        <title>High frequency of phylogenetically diverse reductive dehalogenase-homologous genes in deep subseafloor sedimentary metagenomes.</title>
        <authorList>
            <person name="Kawai M."/>
            <person name="Futagami T."/>
            <person name="Toyoda A."/>
            <person name="Takaki Y."/>
            <person name="Nishi S."/>
            <person name="Hori S."/>
            <person name="Arai W."/>
            <person name="Tsubouchi T."/>
            <person name="Morono Y."/>
            <person name="Uchiyama I."/>
            <person name="Ito T."/>
            <person name="Fujiyama A."/>
            <person name="Inagaki F."/>
            <person name="Takami H."/>
        </authorList>
    </citation>
    <scope>NUCLEOTIDE SEQUENCE</scope>
    <source>
        <strain evidence="10">Expedition CK06-06</strain>
    </source>
</reference>
<dbReference type="InterPro" id="IPR026660">
    <property type="entry name" value="PRA-CH"/>
</dbReference>
<proteinExistence type="inferred from homology"/>
<dbReference type="HAMAP" id="MF_01021">
    <property type="entry name" value="HisI"/>
    <property type="match status" value="1"/>
</dbReference>
<protein>
    <recommendedName>
        <fullName evidence="4">Histidine biosynthesis bifunctional protein HisIE</fullName>
        <ecNumber evidence="3">3.5.4.19</ecNumber>
    </recommendedName>
</protein>
<comment type="caution">
    <text evidence="10">The sequence shown here is derived from an EMBL/GenBank/DDBJ whole genome shotgun (WGS) entry which is preliminary data.</text>
</comment>
<dbReference type="Pfam" id="PF01502">
    <property type="entry name" value="PRA-CH"/>
    <property type="match status" value="1"/>
</dbReference>
<dbReference type="AlphaFoldDB" id="X0TGH2"/>
<dbReference type="GO" id="GO:0004636">
    <property type="term" value="F:phosphoribosyl-ATP diphosphatase activity"/>
    <property type="evidence" value="ECO:0007669"/>
    <property type="project" value="UniProtKB-ARBA"/>
</dbReference>
<name>X0TGH2_9ZZZZ</name>
<dbReference type="Gene3D" id="3.10.20.810">
    <property type="entry name" value="Phosphoribosyl-AMP cyclohydrolase"/>
    <property type="match status" value="1"/>
</dbReference>
<dbReference type="PANTHER" id="PTHR42945">
    <property type="entry name" value="HISTIDINE BIOSYNTHESIS BIFUNCTIONAL PROTEIN"/>
    <property type="match status" value="1"/>
</dbReference>
<dbReference type="SUPFAM" id="SSF141734">
    <property type="entry name" value="HisI-like"/>
    <property type="match status" value="1"/>
</dbReference>
<dbReference type="GO" id="GO:0004635">
    <property type="term" value="F:phosphoribosyl-AMP cyclohydrolase activity"/>
    <property type="evidence" value="ECO:0007669"/>
    <property type="project" value="UniProtKB-EC"/>
</dbReference>
<sequence length="112" mass="12516">MVELDFKKGNGILPAIAQDSKSGKVLMLAYMNSQAWRLTLQTGEAHYWSRTRGEIWHKGETSGNIQIVKEIIADCDYDTILLKIEQIGGAACHLGYESCFHNKVNNNGEETT</sequence>
<feature type="non-terminal residue" evidence="10">
    <location>
        <position position="112"/>
    </location>
</feature>
<evidence type="ECO:0000256" key="8">
    <source>
        <dbReference type="ARBA" id="ARBA00023102"/>
    </source>
</evidence>
<dbReference type="NCBIfam" id="NF000768">
    <property type="entry name" value="PRK00051.1"/>
    <property type="match status" value="1"/>
</dbReference>
<evidence type="ECO:0000256" key="6">
    <source>
        <dbReference type="ARBA" id="ARBA00022605"/>
    </source>
</evidence>
<evidence type="ECO:0000313" key="10">
    <source>
        <dbReference type="EMBL" id="GAF92643.1"/>
    </source>
</evidence>
<keyword evidence="8" id="KW-0368">Histidine biosynthesis</keyword>